<protein>
    <submittedName>
        <fullName evidence="1">Uncharacterized protein</fullName>
    </submittedName>
</protein>
<proteinExistence type="predicted"/>
<dbReference type="Proteomes" id="UP000221384">
    <property type="component" value="Unassembled WGS sequence"/>
</dbReference>
<evidence type="ECO:0000313" key="1">
    <source>
        <dbReference type="EMBL" id="PHO09768.1"/>
    </source>
</evidence>
<keyword evidence="2" id="KW-1185">Reference proteome</keyword>
<sequence>MEKYAINFSGSWSIEYLKNSNKKVELESIDFESPFGQFEVSEGQINWILDHIKPSDDIIKMCNKIEIFAHEVKFDVYLLVKSEWKKKYSFEGTFIDALIYIQKEFIDE</sequence>
<evidence type="ECO:0000313" key="2">
    <source>
        <dbReference type="Proteomes" id="UP000221384"/>
    </source>
</evidence>
<accession>A0ABX4LPV0</accession>
<comment type="caution">
    <text evidence="1">The sequence shown here is derived from an EMBL/GenBank/DDBJ whole genome shotgun (WGS) entry which is preliminary data.</text>
</comment>
<gene>
    <name evidence="1" type="ORF">CPG37_07060</name>
</gene>
<reference evidence="1 2" key="1">
    <citation type="submission" date="2017-09" db="EMBL/GenBank/DDBJ databases">
        <authorList>
            <person name="Perez-Cataluna A."/>
            <person name="Figueras M.J."/>
            <person name="Salas-Masso N."/>
        </authorList>
    </citation>
    <scope>NUCLEOTIDE SEQUENCE [LARGE SCALE GENOMIC DNA]</scope>
    <source>
        <strain evidence="1 2">F138-33</strain>
    </source>
</reference>
<name>A0ABX4LPV0_9BACT</name>
<organism evidence="1 2">
    <name type="scientific">Malaciobacter canalis</name>
    <dbReference type="NCBI Taxonomy" id="1912871"/>
    <lineage>
        <taxon>Bacteria</taxon>
        <taxon>Pseudomonadati</taxon>
        <taxon>Campylobacterota</taxon>
        <taxon>Epsilonproteobacteria</taxon>
        <taxon>Campylobacterales</taxon>
        <taxon>Arcobacteraceae</taxon>
        <taxon>Malaciobacter</taxon>
    </lineage>
</organism>
<dbReference type="EMBL" id="NWVW01000007">
    <property type="protein sequence ID" value="PHO09768.1"/>
    <property type="molecule type" value="Genomic_DNA"/>
</dbReference>